<dbReference type="InterPro" id="IPR042099">
    <property type="entry name" value="ANL_N_sf"/>
</dbReference>
<sequence>MTSYSLSRKGTMTPAETVSTPGTSVASQNGLSRPGTPPKPTMTAEERKQEALLERRKQVVALASEHTELMTYGQKRMWFLTHYVEDPTTFNISFMAKLRGKLRIKDMAKAVESVSQRHESLRTRFYWSDDDEKRPMQGILSKPVVRLETAQIANEGEAETEHLAMYKHQWDLGDWAAVRLRLLSVSDMEHYMLMGSHHISLDGHSFTIMMMDIERAYNSPNKRIPQLLDLSQARAFSKKQRITYETGTLKPSIEAYRKMLPAKDLVRPIDLLPFAKTHIRPPLDSYDTHIAQRLLPALVVAKLNQIARGCRATSFHAYLAGLQSLLMGMLPADTTDKVMIGMADANRIDSNFMGSVGNFLNVFPLRFDRPAGRQTFGEAVADARVKAYGALAHSALPFDQMLDELAVPRSNSWSPVFQIFVDYRLVPSHDGQRSWAGCKVSDEAWHTAKSGYDIVLEIKEDSGETSLRIHVQKALYDQNAAELLLNSYVNLLSQAAKQGDRIEVGKLDKWDQDDIRKALDIGQGSDMKLEWPATVAHRIDDMTMQHPDSVAIKDGMGAVLTYAAMDQRVESIASAIRDQLSTNDDRQQVVAVFQMPTADFICSLLAIHRTGAIYLPLNLRNGTDRLASNVKTAMPVAILTDDETAYRTSELGASSNVAFINVNTQPIRTALPPKSREVNATADAAAYIIFTSGSTDEAKGIVVSHANLRANLEGYHREWDVGNLANVMLQQAAFSFDASLLQIYAPLTTGGCLLVVPADARGDPLEVTRLMAEHGVTMT</sequence>
<dbReference type="GO" id="GO:0043041">
    <property type="term" value="P:amino acid activation for nonribosomal peptide biosynthetic process"/>
    <property type="evidence" value="ECO:0007669"/>
    <property type="project" value="TreeGrafter"/>
</dbReference>
<dbReference type="Gene3D" id="3.30.559.10">
    <property type="entry name" value="Chloramphenicol acetyltransferase-like domain"/>
    <property type="match status" value="1"/>
</dbReference>
<gene>
    <name evidence="6" type="ORF">N7537_008969</name>
</gene>
<comment type="caution">
    <text evidence="6">The sequence shown here is derived from an EMBL/GenBank/DDBJ whole genome shotgun (WGS) entry which is preliminary data.</text>
</comment>
<reference evidence="6" key="2">
    <citation type="submission" date="2023-01" db="EMBL/GenBank/DDBJ databases">
        <authorList>
            <person name="Petersen C."/>
        </authorList>
    </citation>
    <scope>NUCLEOTIDE SEQUENCE</scope>
    <source>
        <strain evidence="6">IBT 12815</strain>
    </source>
</reference>
<reference evidence="6" key="1">
    <citation type="journal article" date="2023" name="IMA Fungus">
        <title>Comparative genomic study of the Penicillium genus elucidates a diverse pangenome and 15 lateral gene transfer events.</title>
        <authorList>
            <person name="Petersen C."/>
            <person name="Sorensen T."/>
            <person name="Nielsen M.R."/>
            <person name="Sondergaard T.E."/>
            <person name="Sorensen J.L."/>
            <person name="Fitzpatrick D.A."/>
            <person name="Frisvad J.C."/>
            <person name="Nielsen K.L."/>
        </authorList>
    </citation>
    <scope>NUCLEOTIDE SEQUENCE</scope>
    <source>
        <strain evidence="6">IBT 12815</strain>
    </source>
</reference>
<evidence type="ECO:0000256" key="1">
    <source>
        <dbReference type="ARBA" id="ARBA00022450"/>
    </source>
</evidence>
<evidence type="ECO:0000259" key="4">
    <source>
        <dbReference type="Pfam" id="PF00501"/>
    </source>
</evidence>
<dbReference type="PANTHER" id="PTHR45527">
    <property type="entry name" value="NONRIBOSOMAL PEPTIDE SYNTHETASE"/>
    <property type="match status" value="1"/>
</dbReference>
<feature type="region of interest" description="Disordered" evidence="3">
    <location>
        <begin position="1"/>
        <end position="48"/>
    </location>
</feature>
<evidence type="ECO:0000259" key="5">
    <source>
        <dbReference type="Pfam" id="PF00668"/>
    </source>
</evidence>
<feature type="domain" description="Condensation" evidence="5">
    <location>
        <begin position="69"/>
        <end position="500"/>
    </location>
</feature>
<dbReference type="InterPro" id="IPR001242">
    <property type="entry name" value="Condensation_dom"/>
</dbReference>
<dbReference type="InterPro" id="IPR000873">
    <property type="entry name" value="AMP-dep_synth/lig_dom"/>
</dbReference>
<dbReference type="GO" id="GO:0005737">
    <property type="term" value="C:cytoplasm"/>
    <property type="evidence" value="ECO:0007669"/>
    <property type="project" value="TreeGrafter"/>
</dbReference>
<dbReference type="GO" id="GO:0044550">
    <property type="term" value="P:secondary metabolite biosynthetic process"/>
    <property type="evidence" value="ECO:0007669"/>
    <property type="project" value="TreeGrafter"/>
</dbReference>
<dbReference type="AlphaFoldDB" id="A0AAD6GWP7"/>
<dbReference type="GeneID" id="81590265"/>
<accession>A0AAD6GWP7</accession>
<evidence type="ECO:0000256" key="3">
    <source>
        <dbReference type="SAM" id="MobiDB-lite"/>
    </source>
</evidence>
<dbReference type="Gene3D" id="3.40.50.12780">
    <property type="entry name" value="N-terminal domain of ligase-like"/>
    <property type="match status" value="1"/>
</dbReference>
<dbReference type="GO" id="GO:0003824">
    <property type="term" value="F:catalytic activity"/>
    <property type="evidence" value="ECO:0007669"/>
    <property type="project" value="InterPro"/>
</dbReference>
<dbReference type="SUPFAM" id="SSF52777">
    <property type="entry name" value="CoA-dependent acyltransferases"/>
    <property type="match status" value="2"/>
</dbReference>
<dbReference type="PANTHER" id="PTHR45527:SF1">
    <property type="entry name" value="FATTY ACID SYNTHASE"/>
    <property type="match status" value="1"/>
</dbReference>
<dbReference type="SUPFAM" id="SSF56801">
    <property type="entry name" value="Acetyl-CoA synthetase-like"/>
    <property type="match status" value="1"/>
</dbReference>
<feature type="domain" description="AMP-dependent synthetase/ligase" evidence="4">
    <location>
        <begin position="544"/>
        <end position="779"/>
    </location>
</feature>
<dbReference type="GO" id="GO:0031177">
    <property type="term" value="F:phosphopantetheine binding"/>
    <property type="evidence" value="ECO:0007669"/>
    <property type="project" value="TreeGrafter"/>
</dbReference>
<dbReference type="CDD" id="cd19532">
    <property type="entry name" value="C_PKS-NRPS"/>
    <property type="match status" value="1"/>
</dbReference>
<evidence type="ECO:0000256" key="2">
    <source>
        <dbReference type="ARBA" id="ARBA00022553"/>
    </source>
</evidence>
<evidence type="ECO:0000313" key="7">
    <source>
        <dbReference type="Proteomes" id="UP001213799"/>
    </source>
</evidence>
<dbReference type="Proteomes" id="UP001213799">
    <property type="component" value="Unassembled WGS sequence"/>
</dbReference>
<dbReference type="Pfam" id="PF00501">
    <property type="entry name" value="AMP-binding"/>
    <property type="match status" value="1"/>
</dbReference>
<evidence type="ECO:0000313" key="6">
    <source>
        <dbReference type="EMBL" id="KAJ5592065.1"/>
    </source>
</evidence>
<proteinExistence type="predicted"/>
<dbReference type="Pfam" id="PF00668">
    <property type="entry name" value="Condensation"/>
    <property type="match status" value="1"/>
</dbReference>
<organism evidence="6 7">
    <name type="scientific">Penicillium hordei</name>
    <dbReference type="NCBI Taxonomy" id="40994"/>
    <lineage>
        <taxon>Eukaryota</taxon>
        <taxon>Fungi</taxon>
        <taxon>Dikarya</taxon>
        <taxon>Ascomycota</taxon>
        <taxon>Pezizomycotina</taxon>
        <taxon>Eurotiomycetes</taxon>
        <taxon>Eurotiomycetidae</taxon>
        <taxon>Eurotiales</taxon>
        <taxon>Aspergillaceae</taxon>
        <taxon>Penicillium</taxon>
    </lineage>
</organism>
<feature type="compositionally biased region" description="Polar residues" evidence="3">
    <location>
        <begin position="1"/>
        <end position="31"/>
    </location>
</feature>
<keyword evidence="2" id="KW-0597">Phosphoprotein</keyword>
<dbReference type="Gene3D" id="3.30.559.30">
    <property type="entry name" value="Nonribosomal peptide synthetase, condensation domain"/>
    <property type="match status" value="1"/>
</dbReference>
<name>A0AAD6GWP7_9EURO</name>
<protein>
    <submittedName>
        <fullName evidence="6">Uncharacterized protein</fullName>
    </submittedName>
</protein>
<dbReference type="InterPro" id="IPR023213">
    <property type="entry name" value="CAT-like_dom_sf"/>
</dbReference>
<dbReference type="RefSeq" id="XP_056748691.1">
    <property type="nucleotide sequence ID" value="XM_056900023.1"/>
</dbReference>
<keyword evidence="1" id="KW-0596">Phosphopantetheine</keyword>
<keyword evidence="7" id="KW-1185">Reference proteome</keyword>
<dbReference type="EMBL" id="JAQJAE010000005">
    <property type="protein sequence ID" value="KAJ5592065.1"/>
    <property type="molecule type" value="Genomic_DNA"/>
</dbReference>